<keyword evidence="2" id="KW-1185">Reference proteome</keyword>
<dbReference type="AlphaFoldDB" id="A0A8B8SYD0"/>
<feature type="compositionally biased region" description="Basic residues" evidence="1">
    <location>
        <begin position="78"/>
        <end position="87"/>
    </location>
</feature>
<feature type="region of interest" description="Disordered" evidence="1">
    <location>
        <begin position="1"/>
        <end position="91"/>
    </location>
</feature>
<dbReference type="KEGG" id="cfr:116663393"/>
<protein>
    <submittedName>
        <fullName evidence="3">Uncharacterized protein LOC116663393</fullName>
    </submittedName>
</protein>
<name>A0A8B8SYD0_CAMFR</name>
<organism evidence="2 3">
    <name type="scientific">Camelus ferus</name>
    <name type="common">Wild bactrian camel</name>
    <name type="synonym">Camelus bactrianus ferus</name>
    <dbReference type="NCBI Taxonomy" id="419612"/>
    <lineage>
        <taxon>Eukaryota</taxon>
        <taxon>Metazoa</taxon>
        <taxon>Chordata</taxon>
        <taxon>Craniata</taxon>
        <taxon>Vertebrata</taxon>
        <taxon>Euteleostomi</taxon>
        <taxon>Mammalia</taxon>
        <taxon>Eutheria</taxon>
        <taxon>Laurasiatheria</taxon>
        <taxon>Artiodactyla</taxon>
        <taxon>Tylopoda</taxon>
        <taxon>Camelidae</taxon>
        <taxon>Camelus</taxon>
    </lineage>
</organism>
<gene>
    <name evidence="3" type="primary">LOC116663393</name>
</gene>
<sequence>MKARGRPSPAHETAKDKPDSSRAGLHRSPGSAHIPRRLQDWTTRFRSPLWARGGRRCQPVPETSPPPPSAAAATCRPKPARPWRRSRPGSATKWAPWRWACASCWPGGRLPDGASPPHGAHGLAARLAHLAAGARGRRPALGAGGARLPARGAAGTHQPAAFSARGAGALRGHPVASGSSWAGFLPPQSHGTLRTHLGCKAPRQHRAPRGDELPDSGQKSACHRKCVHHGAEDCPCGTTTQGNGSLFPEDSLPGGAFRGKHFFSSWAQITFLGHVHISLLMDHYILHVLRAERHG</sequence>
<proteinExistence type="predicted"/>
<accession>A0A8B8SYD0</accession>
<dbReference type="GeneID" id="116663393"/>
<dbReference type="Proteomes" id="UP000694856">
    <property type="component" value="Chromosome 4"/>
</dbReference>
<dbReference type="RefSeq" id="XP_032335046.1">
    <property type="nucleotide sequence ID" value="XM_032479155.1"/>
</dbReference>
<reference evidence="3" key="1">
    <citation type="submission" date="2025-08" db="UniProtKB">
        <authorList>
            <consortium name="RefSeq"/>
        </authorList>
    </citation>
    <scope>IDENTIFICATION</scope>
    <source>
        <tissue evidence="3">Ear skin</tissue>
    </source>
</reference>
<evidence type="ECO:0000313" key="3">
    <source>
        <dbReference type="RefSeq" id="XP_032335046.1"/>
    </source>
</evidence>
<evidence type="ECO:0000256" key="1">
    <source>
        <dbReference type="SAM" id="MobiDB-lite"/>
    </source>
</evidence>
<evidence type="ECO:0000313" key="2">
    <source>
        <dbReference type="Proteomes" id="UP000694856"/>
    </source>
</evidence>